<accession>A0A7X0AY22</accession>
<dbReference type="Proteomes" id="UP000539175">
    <property type="component" value="Unassembled WGS sequence"/>
</dbReference>
<gene>
    <name evidence="2" type="ORF">FHS74_001962</name>
</gene>
<name>A0A7X0AY22_9PROT</name>
<sequence length="69" mass="7173">MTAPAALPHLGTALRTAFAGIRCAVMRATLRALSPVTWWGAFALAAGVTAAYVSFLLVFSIAMGVLHGR</sequence>
<organism evidence="2 3">
    <name type="scientific">Nitrospirillum iridis</name>
    <dbReference type="NCBI Taxonomy" id="765888"/>
    <lineage>
        <taxon>Bacteria</taxon>
        <taxon>Pseudomonadati</taxon>
        <taxon>Pseudomonadota</taxon>
        <taxon>Alphaproteobacteria</taxon>
        <taxon>Rhodospirillales</taxon>
        <taxon>Azospirillaceae</taxon>
        <taxon>Nitrospirillum</taxon>
    </lineage>
</organism>
<keyword evidence="1" id="KW-0812">Transmembrane</keyword>
<feature type="transmembrane region" description="Helical" evidence="1">
    <location>
        <begin position="38"/>
        <end position="66"/>
    </location>
</feature>
<proteinExistence type="predicted"/>
<reference evidence="2 3" key="1">
    <citation type="submission" date="2020-08" db="EMBL/GenBank/DDBJ databases">
        <title>Genomic Encyclopedia of Type Strains, Phase IV (KMG-IV): sequencing the most valuable type-strain genomes for metagenomic binning, comparative biology and taxonomic classification.</title>
        <authorList>
            <person name="Goeker M."/>
        </authorList>
    </citation>
    <scope>NUCLEOTIDE SEQUENCE [LARGE SCALE GENOMIC DNA]</scope>
    <source>
        <strain evidence="2 3">DSM 22198</strain>
    </source>
</reference>
<evidence type="ECO:0000256" key="1">
    <source>
        <dbReference type="SAM" id="Phobius"/>
    </source>
</evidence>
<dbReference type="EMBL" id="JACIIZ010000005">
    <property type="protein sequence ID" value="MBB6251411.1"/>
    <property type="molecule type" value="Genomic_DNA"/>
</dbReference>
<keyword evidence="1" id="KW-0472">Membrane</keyword>
<keyword evidence="1" id="KW-1133">Transmembrane helix</keyword>
<evidence type="ECO:0000313" key="2">
    <source>
        <dbReference type="EMBL" id="MBB6251411.1"/>
    </source>
</evidence>
<protein>
    <submittedName>
        <fullName evidence="2">Uncharacterized protein</fullName>
    </submittedName>
</protein>
<keyword evidence="3" id="KW-1185">Reference proteome</keyword>
<dbReference type="RefSeq" id="WP_184799892.1">
    <property type="nucleotide sequence ID" value="NZ_JACIIZ010000005.1"/>
</dbReference>
<comment type="caution">
    <text evidence="2">The sequence shown here is derived from an EMBL/GenBank/DDBJ whole genome shotgun (WGS) entry which is preliminary data.</text>
</comment>
<dbReference type="AlphaFoldDB" id="A0A7X0AY22"/>
<evidence type="ECO:0000313" key="3">
    <source>
        <dbReference type="Proteomes" id="UP000539175"/>
    </source>
</evidence>